<protein>
    <submittedName>
        <fullName evidence="2">Excisionase family DNA binding protein</fullName>
    </submittedName>
</protein>
<dbReference type="Proteomes" id="UP000238157">
    <property type="component" value="Unassembled WGS sequence"/>
</dbReference>
<dbReference type="RefSeq" id="WP_106132056.1">
    <property type="nucleotide sequence ID" value="NZ_PVTR01000001.1"/>
</dbReference>
<dbReference type="AlphaFoldDB" id="A0A2T0WVZ0"/>
<dbReference type="Pfam" id="PF12728">
    <property type="entry name" value="HTH_17"/>
    <property type="match status" value="1"/>
</dbReference>
<dbReference type="OrthoDB" id="1003442at2"/>
<evidence type="ECO:0000313" key="2">
    <source>
        <dbReference type="EMBL" id="PRY90849.1"/>
    </source>
</evidence>
<dbReference type="EMBL" id="PVTR01000001">
    <property type="protein sequence ID" value="PRY90849.1"/>
    <property type="molecule type" value="Genomic_DNA"/>
</dbReference>
<gene>
    <name evidence="2" type="ORF">CLW00_101524</name>
</gene>
<sequence length="194" mass="22359">MSSNIQVQRICKHCGTEFTARTTVTNYCSDKCSKAAYKARKRAEKVQKSTTETKQIKTQLIEELKAKEFLTVTDVSKLIGCSRQNIYKLIHTGKLKATNILEKKTIVRRCDLDKLFKEVPEIETIPEQQKQVLSEWKEAGAFEITDCYTINEVLEKYSISETALHNLIKRESIPKIKKGWYAYVPKPIIDKLLI</sequence>
<name>A0A2T0WVZ0_9BACT</name>
<evidence type="ECO:0000313" key="3">
    <source>
        <dbReference type="Proteomes" id="UP000238157"/>
    </source>
</evidence>
<comment type="caution">
    <text evidence="2">The sequence shown here is derived from an EMBL/GenBank/DDBJ whole genome shotgun (WGS) entry which is preliminary data.</text>
</comment>
<evidence type="ECO:0000259" key="1">
    <source>
        <dbReference type="Pfam" id="PF12728"/>
    </source>
</evidence>
<accession>A0A2T0WVZ0</accession>
<organism evidence="2 3">
    <name type="scientific">Mongoliibacter ruber</name>
    <dbReference type="NCBI Taxonomy" id="1750599"/>
    <lineage>
        <taxon>Bacteria</taxon>
        <taxon>Pseudomonadati</taxon>
        <taxon>Bacteroidota</taxon>
        <taxon>Cytophagia</taxon>
        <taxon>Cytophagales</taxon>
        <taxon>Cyclobacteriaceae</taxon>
        <taxon>Mongoliibacter</taxon>
    </lineage>
</organism>
<proteinExistence type="predicted"/>
<reference evidence="2 3" key="1">
    <citation type="submission" date="2018-03" db="EMBL/GenBank/DDBJ databases">
        <title>Genomic Encyclopedia of Archaeal and Bacterial Type Strains, Phase II (KMG-II): from individual species to whole genera.</title>
        <authorList>
            <person name="Goeker M."/>
        </authorList>
    </citation>
    <scope>NUCLEOTIDE SEQUENCE [LARGE SCALE GENOMIC DNA]</scope>
    <source>
        <strain evidence="2 3">DSM 27929</strain>
    </source>
</reference>
<keyword evidence="3" id="KW-1185">Reference proteome</keyword>
<dbReference type="InterPro" id="IPR041657">
    <property type="entry name" value="HTH_17"/>
</dbReference>
<feature type="domain" description="Helix-turn-helix" evidence="1">
    <location>
        <begin position="69"/>
        <end position="117"/>
    </location>
</feature>